<evidence type="ECO:0000313" key="2">
    <source>
        <dbReference type="EMBL" id="MBB3996889.1"/>
    </source>
</evidence>
<feature type="region of interest" description="Disordered" evidence="1">
    <location>
        <begin position="510"/>
        <end position="540"/>
    </location>
</feature>
<dbReference type="EMBL" id="JACIEK010000001">
    <property type="protein sequence ID" value="MBB3996889.1"/>
    <property type="molecule type" value="Genomic_DNA"/>
</dbReference>
<dbReference type="Proteomes" id="UP000542776">
    <property type="component" value="Unassembled WGS sequence"/>
</dbReference>
<keyword evidence="3" id="KW-1185">Reference proteome</keyword>
<name>A0A7W6H4D8_9HYPH</name>
<organism evidence="2 3">
    <name type="scientific">Aureimonas pseudogalii</name>
    <dbReference type="NCBI Taxonomy" id="1744844"/>
    <lineage>
        <taxon>Bacteria</taxon>
        <taxon>Pseudomonadati</taxon>
        <taxon>Pseudomonadota</taxon>
        <taxon>Alphaproteobacteria</taxon>
        <taxon>Hyphomicrobiales</taxon>
        <taxon>Aurantimonadaceae</taxon>
        <taxon>Aureimonas</taxon>
    </lineage>
</organism>
<dbReference type="GO" id="GO:0019068">
    <property type="term" value="P:virion assembly"/>
    <property type="evidence" value="ECO:0007669"/>
    <property type="project" value="InterPro"/>
</dbReference>
<dbReference type="GO" id="GO:0005198">
    <property type="term" value="F:structural molecule activity"/>
    <property type="evidence" value="ECO:0007669"/>
    <property type="project" value="InterPro"/>
</dbReference>
<evidence type="ECO:0000313" key="3">
    <source>
        <dbReference type="Proteomes" id="UP000542776"/>
    </source>
</evidence>
<proteinExistence type="predicted"/>
<reference evidence="2 3" key="1">
    <citation type="submission" date="2020-08" db="EMBL/GenBank/DDBJ databases">
        <title>Genomic Encyclopedia of Type Strains, Phase IV (KMG-IV): sequencing the most valuable type-strain genomes for metagenomic binning, comparative biology and taxonomic classification.</title>
        <authorList>
            <person name="Goeker M."/>
        </authorList>
    </citation>
    <scope>NUCLEOTIDE SEQUENCE [LARGE SCALE GENOMIC DNA]</scope>
    <source>
        <strain evidence="2 3">DSM 102238</strain>
    </source>
</reference>
<evidence type="ECO:0000256" key="1">
    <source>
        <dbReference type="SAM" id="MobiDB-lite"/>
    </source>
</evidence>
<protein>
    <submittedName>
        <fullName evidence="2">Lambda family phage portal protein</fullName>
    </submittedName>
</protein>
<dbReference type="AlphaFoldDB" id="A0A7W6H4D8"/>
<dbReference type="RefSeq" id="WP_246392657.1">
    <property type="nucleotide sequence ID" value="NZ_JACIEK010000001.1"/>
</dbReference>
<dbReference type="Pfam" id="PF05136">
    <property type="entry name" value="Phage_portal_2"/>
    <property type="match status" value="1"/>
</dbReference>
<dbReference type="InterPro" id="IPR006429">
    <property type="entry name" value="Phage_lambda_portal"/>
</dbReference>
<gene>
    <name evidence="2" type="ORF">GGR04_000710</name>
</gene>
<accession>A0A7W6H4D8</accession>
<sequence>MSDVKPRMRVKAGTATMAAPVPAARPTAKYLRNDPSRILAMRQAVTRDARIDVWEAAERASALALDFVHNSGWLAGAADQVVSDTIGTELKLNARPDLTGLRYSEEERSAWCRLVEAEWRRWAWTPAECDLAGKSTVPEMLDAVVRYHLVYGEAFGVLDFLTPLGRRAYGIQTGTKVSLVAPHRLPRTTREYEGLDQGIYHDARGRPQQYRFRRREGGLDVDAVIAARDVIHVMDRGDNPGSPRGISVFAPILKVVAQSDQLADATLATALLQTIFAATIKSPEPSEIAFQAIQTLGDDLSGYDGAKETAQDLIDVWGMRIGALKDKGLSMSNPAQVNHLGPGEEFKMHTAATPGSQYLPFSQNLQREMARRIGITFESFALDYSDATYSSVRMGISSIWPIVTRRRERIAAPFAQAIYEAWLEESIAEGRIPLKGGYQAFKTHRQKVVWAEWQGPAQPTADDQKSARAAQTRLELGLSSLSDEAGLLGRDWEETAAQIEREITVLDRRKIPHPFGRTMGGAGANAPQPDIEPVRVKKST</sequence>
<dbReference type="NCBIfam" id="TIGR01539">
    <property type="entry name" value="portal_lambda"/>
    <property type="match status" value="1"/>
</dbReference>
<comment type="caution">
    <text evidence="2">The sequence shown here is derived from an EMBL/GenBank/DDBJ whole genome shotgun (WGS) entry which is preliminary data.</text>
</comment>